<protein>
    <submittedName>
        <fullName evidence="5">AraC-like DNA-binding protein/uncharacterized RmlC-like cupin family protein</fullName>
    </submittedName>
</protein>
<dbReference type="InterPro" id="IPR009057">
    <property type="entry name" value="Homeodomain-like_sf"/>
</dbReference>
<dbReference type="EMBL" id="JAUSVM010000001">
    <property type="protein sequence ID" value="MDQ0425654.1"/>
    <property type="molecule type" value="Genomic_DNA"/>
</dbReference>
<evidence type="ECO:0000256" key="2">
    <source>
        <dbReference type="ARBA" id="ARBA00023125"/>
    </source>
</evidence>
<organism evidence="5 6">
    <name type="scientific">Cellulomonas iranensis</name>
    <dbReference type="NCBI Taxonomy" id="76862"/>
    <lineage>
        <taxon>Bacteria</taxon>
        <taxon>Bacillati</taxon>
        <taxon>Actinomycetota</taxon>
        <taxon>Actinomycetes</taxon>
        <taxon>Micrococcales</taxon>
        <taxon>Cellulomonadaceae</taxon>
        <taxon>Cellulomonas</taxon>
    </lineage>
</organism>
<dbReference type="SUPFAM" id="SSF51182">
    <property type="entry name" value="RmlC-like cupins"/>
    <property type="match status" value="1"/>
</dbReference>
<keyword evidence="2" id="KW-0238">DNA-binding</keyword>
<evidence type="ECO:0000259" key="4">
    <source>
        <dbReference type="PROSITE" id="PS01124"/>
    </source>
</evidence>
<dbReference type="RefSeq" id="WP_082739944.1">
    <property type="nucleotide sequence ID" value="NZ_CP194061.1"/>
</dbReference>
<dbReference type="InterPro" id="IPR018060">
    <property type="entry name" value="HTH_AraC"/>
</dbReference>
<dbReference type="Pfam" id="PF02311">
    <property type="entry name" value="AraC_binding"/>
    <property type="match status" value="1"/>
</dbReference>
<gene>
    <name evidence="5" type="ORF">JO380_002035</name>
</gene>
<evidence type="ECO:0000313" key="5">
    <source>
        <dbReference type="EMBL" id="MDQ0425654.1"/>
    </source>
</evidence>
<comment type="caution">
    <text evidence="5">The sequence shown here is derived from an EMBL/GenBank/DDBJ whole genome shotgun (WGS) entry which is preliminary data.</text>
</comment>
<evidence type="ECO:0000256" key="3">
    <source>
        <dbReference type="ARBA" id="ARBA00023163"/>
    </source>
</evidence>
<proteinExistence type="predicted"/>
<dbReference type="Pfam" id="PF12833">
    <property type="entry name" value="HTH_18"/>
    <property type="match status" value="1"/>
</dbReference>
<dbReference type="SMART" id="SM00342">
    <property type="entry name" value="HTH_ARAC"/>
    <property type="match status" value="1"/>
</dbReference>
<dbReference type="PANTHER" id="PTHR11019:SF199">
    <property type="entry name" value="HTH-TYPE TRANSCRIPTIONAL REGULATOR NIMR"/>
    <property type="match status" value="1"/>
</dbReference>
<dbReference type="SUPFAM" id="SSF46689">
    <property type="entry name" value="Homeodomain-like"/>
    <property type="match status" value="1"/>
</dbReference>
<dbReference type="InterPro" id="IPR014710">
    <property type="entry name" value="RmlC-like_jellyroll"/>
</dbReference>
<feature type="domain" description="HTH araC/xylS-type" evidence="4">
    <location>
        <begin position="163"/>
        <end position="260"/>
    </location>
</feature>
<keyword evidence="6" id="KW-1185">Reference proteome</keyword>
<dbReference type="Proteomes" id="UP001240250">
    <property type="component" value="Unassembled WGS sequence"/>
</dbReference>
<reference evidence="5 6" key="1">
    <citation type="submission" date="2023-07" db="EMBL/GenBank/DDBJ databases">
        <title>Sequencing the genomes of 1000 actinobacteria strains.</title>
        <authorList>
            <person name="Klenk H.-P."/>
        </authorList>
    </citation>
    <scope>NUCLEOTIDE SEQUENCE [LARGE SCALE GENOMIC DNA]</scope>
    <source>
        <strain evidence="5 6">DSM 14785</strain>
    </source>
</reference>
<name>A0ABU0GJW0_9CELL</name>
<dbReference type="InterPro" id="IPR018062">
    <property type="entry name" value="HTH_AraC-typ_CS"/>
</dbReference>
<dbReference type="CDD" id="cd06124">
    <property type="entry name" value="cupin_NimR-like_N"/>
    <property type="match status" value="1"/>
</dbReference>
<evidence type="ECO:0000313" key="6">
    <source>
        <dbReference type="Proteomes" id="UP001240250"/>
    </source>
</evidence>
<dbReference type="Gene3D" id="1.10.10.60">
    <property type="entry name" value="Homeodomain-like"/>
    <property type="match status" value="2"/>
</dbReference>
<sequence length="293" mass="31625">MSTIGQDVADVDLTELVAGTRARLLTALHASASPRAWAAHDHEDHELIWGVRGVVTVRTGDEHRTVPPSAGLWIPAGVAHEVAATAGARFWTTHVARPVAPGLRGGARAVAVTPLLREVLLYLHNRLMPQDVREQAETLALALLDEAEVPPVLLPVPDDPRARRIARALVADPADDRTLAQWCGQVGSSVRHMSRVFRRETGMTFARWRVHARVRAATTLLPQGLPVAAVARRVGYRSPSAFVHAFGEVTGCTPGAYLRAVTVRPVAVSPWADDDEAWPIADTERVIGDSGGR</sequence>
<dbReference type="InterPro" id="IPR003313">
    <property type="entry name" value="AraC-bd"/>
</dbReference>
<dbReference type="InterPro" id="IPR011051">
    <property type="entry name" value="RmlC_Cupin_sf"/>
</dbReference>
<keyword evidence="3" id="KW-0804">Transcription</keyword>
<dbReference type="PROSITE" id="PS01124">
    <property type="entry name" value="HTH_ARAC_FAMILY_2"/>
    <property type="match status" value="1"/>
</dbReference>
<dbReference type="PANTHER" id="PTHR11019">
    <property type="entry name" value="HTH-TYPE TRANSCRIPTIONAL REGULATOR NIMR"/>
    <property type="match status" value="1"/>
</dbReference>
<accession>A0ABU0GJW0</accession>
<keyword evidence="1" id="KW-0805">Transcription regulation</keyword>
<dbReference type="PROSITE" id="PS00041">
    <property type="entry name" value="HTH_ARAC_FAMILY_1"/>
    <property type="match status" value="1"/>
</dbReference>
<dbReference type="Gene3D" id="2.60.120.10">
    <property type="entry name" value="Jelly Rolls"/>
    <property type="match status" value="1"/>
</dbReference>
<evidence type="ECO:0000256" key="1">
    <source>
        <dbReference type="ARBA" id="ARBA00023015"/>
    </source>
</evidence>